<sequence length="151" mass="17032">MTQGEDEFEDRDVSRLTSQLDKAITLKRRTAAEWRTVQSNALPALPIRPSSVELAVLTTLARTYGSALFDEPHFAAALDCIAERGAAVLVQRALWGEQREDMRLALQLEEARIQFERLCSAWPHVFFAQARAVLARTSWRPPLPLEDEGDN</sequence>
<keyword evidence="2" id="KW-1185">Reference proteome</keyword>
<dbReference type="Proteomes" id="UP000054870">
    <property type="component" value="Unassembled WGS sequence"/>
</dbReference>
<comment type="caution">
    <text evidence="1">The sequence shown here is derived from an EMBL/GenBank/DDBJ whole genome shotgun (WGS) entry which is preliminary data.</text>
</comment>
<dbReference type="EMBL" id="FCOF02000022">
    <property type="protein sequence ID" value="SAK77090.1"/>
    <property type="molecule type" value="Genomic_DNA"/>
</dbReference>
<name>A0A158C486_9BURK</name>
<evidence type="ECO:0000313" key="1">
    <source>
        <dbReference type="EMBL" id="SAK77090.1"/>
    </source>
</evidence>
<dbReference type="RefSeq" id="WP_061126238.1">
    <property type="nucleotide sequence ID" value="NZ_FCOF02000022.1"/>
</dbReference>
<organism evidence="1 2">
    <name type="scientific">Caballeronia catudaia</name>
    <dbReference type="NCBI Taxonomy" id="1777136"/>
    <lineage>
        <taxon>Bacteria</taxon>
        <taxon>Pseudomonadati</taxon>
        <taxon>Pseudomonadota</taxon>
        <taxon>Betaproteobacteria</taxon>
        <taxon>Burkholderiales</taxon>
        <taxon>Burkholderiaceae</taxon>
        <taxon>Caballeronia</taxon>
    </lineage>
</organism>
<evidence type="ECO:0000313" key="2">
    <source>
        <dbReference type="Proteomes" id="UP000054870"/>
    </source>
</evidence>
<accession>A0A158C486</accession>
<gene>
    <name evidence="1" type="ORF">AWB75_04476</name>
</gene>
<reference evidence="1" key="1">
    <citation type="submission" date="2016-01" db="EMBL/GenBank/DDBJ databases">
        <authorList>
            <person name="Peeters C."/>
        </authorList>
    </citation>
    <scope>NUCLEOTIDE SEQUENCE [LARGE SCALE GENOMIC DNA]</scope>
    <source>
        <strain evidence="1">LMG 29318</strain>
    </source>
</reference>
<dbReference type="AlphaFoldDB" id="A0A158C486"/>
<protein>
    <submittedName>
        <fullName evidence="1">Uncharacterized protein</fullName>
    </submittedName>
</protein>
<dbReference type="OrthoDB" id="9133113at2"/>
<proteinExistence type="predicted"/>